<dbReference type="BioCyc" id="PSP1104324:GJSN-1965-MONOMER"/>
<keyword evidence="1" id="KW-1133">Transmembrane helix</keyword>
<dbReference type="KEGG" id="pyr:P186_2013"/>
<keyword evidence="1" id="KW-0472">Membrane</keyword>
<dbReference type="Proteomes" id="UP000005867">
    <property type="component" value="Chromosome"/>
</dbReference>
<dbReference type="EMBL" id="CP003098">
    <property type="protein sequence ID" value="AET33409.1"/>
    <property type="molecule type" value="Genomic_DNA"/>
</dbReference>
<dbReference type="AlphaFoldDB" id="G7VIC9"/>
<protein>
    <submittedName>
        <fullName evidence="2">Uncharacterized protein</fullName>
    </submittedName>
</protein>
<gene>
    <name evidence="2" type="ORF">P186_2013</name>
</gene>
<evidence type="ECO:0000313" key="2">
    <source>
        <dbReference type="EMBL" id="AET33409.1"/>
    </source>
</evidence>
<name>G7VIC9_9CREN</name>
<evidence type="ECO:0000256" key="1">
    <source>
        <dbReference type="SAM" id="Phobius"/>
    </source>
</evidence>
<keyword evidence="3" id="KW-1185">Reference proteome</keyword>
<proteinExistence type="predicted"/>
<reference evidence="2 3" key="1">
    <citation type="journal article" date="2012" name="J. Bacteriol.">
        <title>Complete genome sequence of strain 1860, a crenarchaeon of the genus pyrobaculum able to grow with various electron acceptors.</title>
        <authorList>
            <person name="Mardanov A.V."/>
            <person name="Gumerov V.M."/>
            <person name="Slobodkina G.B."/>
            <person name="Beletsky A.V."/>
            <person name="Bonch-Osmolovskaya E.A."/>
            <person name="Ravin N.V."/>
            <person name="Skryabin K.G."/>
        </authorList>
    </citation>
    <scope>NUCLEOTIDE SEQUENCE [LARGE SCALE GENOMIC DNA]</scope>
    <source>
        <strain evidence="2 3">1860</strain>
    </source>
</reference>
<keyword evidence="1" id="KW-0812">Transmembrane</keyword>
<feature type="transmembrane region" description="Helical" evidence="1">
    <location>
        <begin position="69"/>
        <end position="88"/>
    </location>
</feature>
<organism evidence="2 3">
    <name type="scientific">Pyrobaculum ferrireducens</name>
    <dbReference type="NCBI Taxonomy" id="1104324"/>
    <lineage>
        <taxon>Archaea</taxon>
        <taxon>Thermoproteota</taxon>
        <taxon>Thermoprotei</taxon>
        <taxon>Thermoproteales</taxon>
        <taxon>Thermoproteaceae</taxon>
        <taxon>Pyrobaculum</taxon>
    </lineage>
</organism>
<evidence type="ECO:0000313" key="3">
    <source>
        <dbReference type="Proteomes" id="UP000005867"/>
    </source>
</evidence>
<accession>G7VIC9</accession>
<feature type="transmembrane region" description="Helical" evidence="1">
    <location>
        <begin position="36"/>
        <end position="57"/>
    </location>
</feature>
<feature type="transmembrane region" description="Helical" evidence="1">
    <location>
        <begin position="108"/>
        <end position="137"/>
    </location>
</feature>
<sequence length="154" mass="16960">METGNLEDVTMRHLAYPFPLVSLLYAELSFVASFNAVWSSVAIGLLYLFALPLGVYLATRKMAGTNSPYGAVVILLIPLAVVWSVWFIPQAYSAVLSLLYLTLATTPLLALLLSTAVIIGHGGVATWLLIILLIHYINNRYKSDFLKISLIIYI</sequence>
<dbReference type="HOGENOM" id="CLU_1700343_0_0_2"/>